<name>A0A9D1K719_9FIRM</name>
<feature type="binding site" evidence="3">
    <location>
        <position position="128"/>
    </location>
    <ligand>
        <name>a divalent metal cation</name>
        <dbReference type="ChEBI" id="CHEBI:60240"/>
        <label>2</label>
    </ligand>
</feature>
<protein>
    <submittedName>
        <fullName evidence="4">TatD family hydrolase</fullName>
    </submittedName>
</protein>
<dbReference type="InterPro" id="IPR032466">
    <property type="entry name" value="Metal_Hydrolase"/>
</dbReference>
<gene>
    <name evidence="4" type="ORF">IAD42_00180</name>
</gene>
<evidence type="ECO:0000313" key="4">
    <source>
        <dbReference type="EMBL" id="HIS96373.1"/>
    </source>
</evidence>
<feature type="binding site" evidence="3">
    <location>
        <position position="151"/>
    </location>
    <ligand>
        <name>a divalent metal cation</name>
        <dbReference type="ChEBI" id="CHEBI:60240"/>
        <label>2</label>
    </ligand>
</feature>
<dbReference type="GO" id="GO:0004536">
    <property type="term" value="F:DNA nuclease activity"/>
    <property type="evidence" value="ECO:0007669"/>
    <property type="project" value="InterPro"/>
</dbReference>
<feature type="binding site" evidence="3">
    <location>
        <position position="201"/>
    </location>
    <ligand>
        <name>a divalent metal cation</name>
        <dbReference type="ChEBI" id="CHEBI:60240"/>
        <label>1</label>
    </ligand>
</feature>
<comment type="caution">
    <text evidence="4">The sequence shown here is derived from an EMBL/GenBank/DDBJ whole genome shotgun (WGS) entry which is preliminary data.</text>
</comment>
<dbReference type="EMBL" id="DVJS01000006">
    <property type="protein sequence ID" value="HIS96373.1"/>
    <property type="molecule type" value="Genomic_DNA"/>
</dbReference>
<keyword evidence="1 3" id="KW-0479">Metal-binding</keyword>
<dbReference type="CDD" id="cd01310">
    <property type="entry name" value="TatD_DNAse"/>
    <property type="match status" value="1"/>
</dbReference>
<feature type="binding site" evidence="3">
    <location>
        <position position="92"/>
    </location>
    <ligand>
        <name>a divalent metal cation</name>
        <dbReference type="ChEBI" id="CHEBI:60240"/>
        <label>1</label>
    </ligand>
</feature>
<dbReference type="InterPro" id="IPR001130">
    <property type="entry name" value="TatD-like"/>
</dbReference>
<dbReference type="PANTHER" id="PTHR46124:SF2">
    <property type="entry name" value="D-AMINOACYL-TRNA DEACYLASE"/>
    <property type="match status" value="1"/>
</dbReference>
<dbReference type="Gene3D" id="3.20.20.140">
    <property type="entry name" value="Metal-dependent hydrolases"/>
    <property type="match status" value="1"/>
</dbReference>
<reference evidence="4" key="2">
    <citation type="journal article" date="2021" name="PeerJ">
        <title>Extensive microbial diversity within the chicken gut microbiome revealed by metagenomics and culture.</title>
        <authorList>
            <person name="Gilroy R."/>
            <person name="Ravi A."/>
            <person name="Getino M."/>
            <person name="Pursley I."/>
            <person name="Horton D.L."/>
            <person name="Alikhan N.F."/>
            <person name="Baker D."/>
            <person name="Gharbi K."/>
            <person name="Hall N."/>
            <person name="Watson M."/>
            <person name="Adriaenssens E.M."/>
            <person name="Foster-Nyarko E."/>
            <person name="Jarju S."/>
            <person name="Secka A."/>
            <person name="Antonio M."/>
            <person name="Oren A."/>
            <person name="Chaudhuri R.R."/>
            <person name="La Ragione R."/>
            <person name="Hildebrand F."/>
            <person name="Pallen M.J."/>
        </authorList>
    </citation>
    <scope>NUCLEOTIDE SEQUENCE</scope>
    <source>
        <strain evidence="4">ChiHecec3B27-6122</strain>
    </source>
</reference>
<sequence length="252" mass="28852">MYFDTHAHYDCRHFDADRDELLASMPGQGVDFIIDPGCDEDSSRAALALAERWPFVYAAVGWQPEEWESWSFESINTLRRLAGHAKCVAIGEIGLDYYWDKEHKEIQYEMFVSQLELALELNKPVIIHDREAHEDCLRITGRYPALRGVFHCYSGSLEMAKELVGRGWYLGFDGPITYKNARRAIEVLEWCPLERILVETDSPYLTPVPFRGERNDSGRLRYIVEKLAQVRGISAEEAAAATSRNAKELFGI</sequence>
<proteinExistence type="predicted"/>
<evidence type="ECO:0000256" key="2">
    <source>
        <dbReference type="ARBA" id="ARBA00022801"/>
    </source>
</evidence>
<evidence type="ECO:0000256" key="1">
    <source>
        <dbReference type="ARBA" id="ARBA00022723"/>
    </source>
</evidence>
<dbReference type="GO" id="GO:0016788">
    <property type="term" value="F:hydrolase activity, acting on ester bonds"/>
    <property type="evidence" value="ECO:0007669"/>
    <property type="project" value="InterPro"/>
</dbReference>
<dbReference type="FunFam" id="3.20.20.140:FF:000005">
    <property type="entry name" value="TatD family hydrolase"/>
    <property type="match status" value="1"/>
</dbReference>
<feature type="binding site" evidence="3">
    <location>
        <position position="6"/>
    </location>
    <ligand>
        <name>a divalent metal cation</name>
        <dbReference type="ChEBI" id="CHEBI:60240"/>
        <label>1</label>
    </ligand>
</feature>
<dbReference type="Proteomes" id="UP000886876">
    <property type="component" value="Unassembled WGS sequence"/>
</dbReference>
<dbReference type="NCBIfam" id="TIGR00010">
    <property type="entry name" value="YchF/TatD family DNA exonuclease"/>
    <property type="match status" value="1"/>
</dbReference>
<organism evidence="4 5">
    <name type="scientific">Candidatus Scatomorpha pullistercoris</name>
    <dbReference type="NCBI Taxonomy" id="2840929"/>
    <lineage>
        <taxon>Bacteria</taxon>
        <taxon>Bacillati</taxon>
        <taxon>Bacillota</taxon>
        <taxon>Clostridia</taxon>
        <taxon>Eubacteriales</taxon>
        <taxon>Candidatus Scatomorpha</taxon>
    </lineage>
</organism>
<evidence type="ECO:0000313" key="5">
    <source>
        <dbReference type="Proteomes" id="UP000886876"/>
    </source>
</evidence>
<reference evidence="4" key="1">
    <citation type="submission" date="2020-10" db="EMBL/GenBank/DDBJ databases">
        <authorList>
            <person name="Gilroy R."/>
        </authorList>
    </citation>
    <scope>NUCLEOTIDE SEQUENCE</scope>
    <source>
        <strain evidence="4">ChiHecec3B27-6122</strain>
    </source>
</reference>
<feature type="binding site" evidence="3">
    <location>
        <position position="8"/>
    </location>
    <ligand>
        <name>a divalent metal cation</name>
        <dbReference type="ChEBI" id="CHEBI:60240"/>
        <label>1</label>
    </ligand>
</feature>
<dbReference type="PIRSF" id="PIRSF005902">
    <property type="entry name" value="DNase_TatD"/>
    <property type="match status" value="1"/>
</dbReference>
<dbReference type="InterPro" id="IPR018228">
    <property type="entry name" value="DNase_TatD-rel_CS"/>
</dbReference>
<dbReference type="GO" id="GO:0005829">
    <property type="term" value="C:cytosol"/>
    <property type="evidence" value="ECO:0007669"/>
    <property type="project" value="TreeGrafter"/>
</dbReference>
<dbReference type="PROSITE" id="PS01090">
    <property type="entry name" value="TATD_2"/>
    <property type="match status" value="1"/>
</dbReference>
<dbReference type="PANTHER" id="PTHR46124">
    <property type="entry name" value="D-AMINOACYL-TRNA DEACYLASE"/>
    <property type="match status" value="1"/>
</dbReference>
<dbReference type="AlphaFoldDB" id="A0A9D1K719"/>
<dbReference type="SUPFAM" id="SSF51556">
    <property type="entry name" value="Metallo-dependent hydrolases"/>
    <property type="match status" value="1"/>
</dbReference>
<dbReference type="InterPro" id="IPR015991">
    <property type="entry name" value="TatD/YcfH-like"/>
</dbReference>
<accession>A0A9D1K719</accession>
<dbReference type="GO" id="GO:0046872">
    <property type="term" value="F:metal ion binding"/>
    <property type="evidence" value="ECO:0007669"/>
    <property type="project" value="UniProtKB-KW"/>
</dbReference>
<keyword evidence="2 4" id="KW-0378">Hydrolase</keyword>
<evidence type="ECO:0000256" key="3">
    <source>
        <dbReference type="PIRSR" id="PIRSR005902-1"/>
    </source>
</evidence>
<dbReference type="Pfam" id="PF01026">
    <property type="entry name" value="TatD_DNase"/>
    <property type="match status" value="1"/>
</dbReference>